<keyword evidence="2" id="KW-0963">Cytoplasm</keyword>
<feature type="domain" description="CSD" evidence="3">
    <location>
        <begin position="4"/>
        <end position="69"/>
    </location>
</feature>
<dbReference type="PIRSF" id="PIRSF002599">
    <property type="entry name" value="Cold_shock_A"/>
    <property type="match status" value="1"/>
</dbReference>
<dbReference type="STRING" id="318456.GCA_001455895_02945"/>
<evidence type="ECO:0000313" key="6">
    <source>
        <dbReference type="Proteomes" id="UP000240728"/>
    </source>
</evidence>
<name>A0A2T3QRE3_9GAMM</name>
<proteinExistence type="predicted"/>
<dbReference type="InterPro" id="IPR050181">
    <property type="entry name" value="Cold_shock_domain"/>
</dbReference>
<dbReference type="PANTHER" id="PTHR11544">
    <property type="entry name" value="COLD SHOCK DOMAIN CONTAINING PROTEINS"/>
    <property type="match status" value="1"/>
</dbReference>
<evidence type="ECO:0000313" key="4">
    <source>
        <dbReference type="EMBL" id="PSU93876.1"/>
    </source>
</evidence>
<dbReference type="InterPro" id="IPR011129">
    <property type="entry name" value="CSD"/>
</dbReference>
<evidence type="ECO:0000256" key="1">
    <source>
        <dbReference type="ARBA" id="ARBA00004496"/>
    </source>
</evidence>
<accession>A0A0B7JK16</accession>
<dbReference type="FunFam" id="2.40.50.140:FF:000006">
    <property type="entry name" value="Cold shock protein CspC"/>
    <property type="match status" value="1"/>
</dbReference>
<evidence type="ECO:0000313" key="5">
    <source>
        <dbReference type="EMBL" id="PSX39036.1"/>
    </source>
</evidence>
<dbReference type="InterPro" id="IPR012340">
    <property type="entry name" value="NA-bd_OB-fold"/>
</dbReference>
<dbReference type="Gene3D" id="2.40.50.140">
    <property type="entry name" value="Nucleic acid-binding proteins"/>
    <property type="match status" value="1"/>
</dbReference>
<dbReference type="InterPro" id="IPR002059">
    <property type="entry name" value="CSP_DNA-bd"/>
</dbReference>
<dbReference type="PROSITE" id="PS51857">
    <property type="entry name" value="CSD_2"/>
    <property type="match status" value="1"/>
</dbReference>
<sequence length="70" mass="7541">MSIKSTGLVKWFNEAKGFGFLSQDNGGADVFVHFASIISDGFKTLDENQKVSFDVENGPKGLLATNVVCL</sequence>
<dbReference type="Proteomes" id="UP000240728">
    <property type="component" value="Unassembled WGS sequence"/>
</dbReference>
<comment type="subcellular location">
    <subcellularLocation>
        <location evidence="1">Cytoplasm</location>
    </subcellularLocation>
</comment>
<dbReference type="SMART" id="SM00357">
    <property type="entry name" value="CSP"/>
    <property type="match status" value="1"/>
</dbReference>
<comment type="caution">
    <text evidence="5">The sequence shown here is derived from an EMBL/GenBank/DDBJ whole genome shotgun (WGS) entry which is preliminary data.</text>
</comment>
<dbReference type="GeneID" id="29945446"/>
<dbReference type="Pfam" id="PF00313">
    <property type="entry name" value="CSD"/>
    <property type="match status" value="1"/>
</dbReference>
<organism evidence="5 6">
    <name type="scientific">Photobacterium kishitanii</name>
    <dbReference type="NCBI Taxonomy" id="318456"/>
    <lineage>
        <taxon>Bacteria</taxon>
        <taxon>Pseudomonadati</taxon>
        <taxon>Pseudomonadota</taxon>
        <taxon>Gammaproteobacteria</taxon>
        <taxon>Vibrionales</taxon>
        <taxon>Vibrionaceae</taxon>
        <taxon>Photobacterium</taxon>
    </lineage>
</organism>
<dbReference type="Proteomes" id="UP000241426">
    <property type="component" value="Unassembled WGS sequence"/>
</dbReference>
<accession>A0A2T3QRE3</accession>
<dbReference type="RefSeq" id="WP_036791793.1">
    <property type="nucleotide sequence ID" value="NZ_JAUZMV010000002.1"/>
</dbReference>
<dbReference type="PRINTS" id="PR00050">
    <property type="entry name" value="COLDSHOCK"/>
</dbReference>
<dbReference type="AlphaFoldDB" id="A0A2T3QRE3"/>
<dbReference type="GO" id="GO:0003676">
    <property type="term" value="F:nucleic acid binding"/>
    <property type="evidence" value="ECO:0007669"/>
    <property type="project" value="InterPro"/>
</dbReference>
<gene>
    <name evidence="5" type="ORF">C0W53_21850</name>
    <name evidence="4" type="ORF">C9J27_20455</name>
</gene>
<dbReference type="EMBL" id="PYNF01000026">
    <property type="protein sequence ID" value="PSU93876.1"/>
    <property type="molecule type" value="Genomic_DNA"/>
</dbReference>
<dbReference type="OrthoDB" id="9810590at2"/>
<evidence type="ECO:0000256" key="2">
    <source>
        <dbReference type="ARBA" id="ARBA00022490"/>
    </source>
</evidence>
<keyword evidence="6" id="KW-1185">Reference proteome</keyword>
<dbReference type="InterPro" id="IPR012156">
    <property type="entry name" value="Cold_shock_CspA"/>
</dbReference>
<protein>
    <submittedName>
        <fullName evidence="5">Cold-shock protein</fullName>
    </submittedName>
</protein>
<dbReference type="GO" id="GO:0005829">
    <property type="term" value="C:cytosol"/>
    <property type="evidence" value="ECO:0007669"/>
    <property type="project" value="UniProtKB-ARBA"/>
</dbReference>
<dbReference type="CDD" id="cd04458">
    <property type="entry name" value="CSP_CDS"/>
    <property type="match status" value="1"/>
</dbReference>
<evidence type="ECO:0000313" key="7">
    <source>
        <dbReference type="Proteomes" id="UP000241426"/>
    </source>
</evidence>
<reference evidence="6 7" key="1">
    <citation type="submission" date="2018-01" db="EMBL/GenBank/DDBJ databases">
        <title>Whole genome sequencing of Histamine producing bacteria.</title>
        <authorList>
            <person name="Butler K."/>
        </authorList>
    </citation>
    <scope>NUCLEOTIDE SEQUENCE [LARGE SCALE GENOMIC DNA]</scope>
    <source>
        <strain evidence="5 6">A1-4</strain>
        <strain evidence="4 7">FS-7.2</strain>
    </source>
</reference>
<dbReference type="EMBL" id="PYOZ01000028">
    <property type="protein sequence ID" value="PSX39036.1"/>
    <property type="molecule type" value="Genomic_DNA"/>
</dbReference>
<dbReference type="SUPFAM" id="SSF50249">
    <property type="entry name" value="Nucleic acid-binding proteins"/>
    <property type="match status" value="1"/>
</dbReference>
<evidence type="ECO:0000259" key="3">
    <source>
        <dbReference type="PROSITE" id="PS51857"/>
    </source>
</evidence>